<feature type="transmembrane region" description="Helical" evidence="1">
    <location>
        <begin position="304"/>
        <end position="327"/>
    </location>
</feature>
<keyword evidence="1" id="KW-0472">Membrane</keyword>
<evidence type="ECO:0000256" key="1">
    <source>
        <dbReference type="SAM" id="Phobius"/>
    </source>
</evidence>
<reference evidence="2 3" key="1">
    <citation type="submission" date="2020-05" db="EMBL/GenBank/DDBJ databases">
        <title>Complete genome of Desulfobulbus oligotrophicus.</title>
        <authorList>
            <person name="Podar M."/>
        </authorList>
    </citation>
    <scope>NUCLEOTIDE SEQUENCE [LARGE SCALE GENOMIC DNA]</scope>
    <source>
        <strain evidence="2 3">Prop6</strain>
    </source>
</reference>
<protein>
    <recommendedName>
        <fullName evidence="4">Amino acid transporter, AAT family</fullName>
    </recommendedName>
</protein>
<keyword evidence="1" id="KW-1133">Transmembrane helix</keyword>
<feature type="transmembrane region" description="Helical" evidence="1">
    <location>
        <begin position="179"/>
        <end position="201"/>
    </location>
</feature>
<feature type="transmembrane region" description="Helical" evidence="1">
    <location>
        <begin position="135"/>
        <end position="159"/>
    </location>
</feature>
<keyword evidence="3" id="KW-1185">Reference proteome</keyword>
<evidence type="ECO:0000313" key="2">
    <source>
        <dbReference type="EMBL" id="QQG66197.1"/>
    </source>
</evidence>
<sequence>MAGETLKPRWGQPLTGILSFCCFLTLALVTWYLLSDPRGPVGWFPYPFVMFLAMMILVGLWQHMFLADWPFQNLRQPMRGIVMTVTNIVLVWFVIDVLFYRVLGIGFNFLSYYGLEAANAAGVLPNTAAAGATGQLARVAVVCFVLIGFYSYPVFTIFFGKWPIMPSDLQQPAKGLAEIGWATAVTLFFYAVLIVPFFGTVYPGAVLNPSWWTSLGGTGHVHWVFGWWEWAIIILFMTPNVWRMKPWTLITLPQPWKGLICMLLSFVGAYGIALLCIKLTPMWVPAATFQSLEAARGVAEVQRFLWLHAAEIAGFTLIPFLIWHHYFDDMAPGTHVDGWGAFFFRTIGVCVFAAISYWIYYYGNFGHWALGNHHMTDLAERFPHGESLVWNFWWIIPLLWNEWFFHKWPFYVRSTE</sequence>
<name>A0A7T5VEC4_9BACT</name>
<feature type="transmembrane region" description="Helical" evidence="1">
    <location>
        <begin position="46"/>
        <end position="67"/>
    </location>
</feature>
<organism evidence="2 3">
    <name type="scientific">Desulfobulbus oligotrophicus</name>
    <dbReference type="NCBI Taxonomy" id="1909699"/>
    <lineage>
        <taxon>Bacteria</taxon>
        <taxon>Pseudomonadati</taxon>
        <taxon>Thermodesulfobacteriota</taxon>
        <taxon>Desulfobulbia</taxon>
        <taxon>Desulfobulbales</taxon>
        <taxon>Desulfobulbaceae</taxon>
        <taxon>Desulfobulbus</taxon>
    </lineage>
</organism>
<dbReference type="RefSeq" id="WP_199262114.1">
    <property type="nucleotide sequence ID" value="NZ_CP054140.1"/>
</dbReference>
<keyword evidence="1" id="KW-0812">Transmembrane</keyword>
<proteinExistence type="predicted"/>
<evidence type="ECO:0000313" key="3">
    <source>
        <dbReference type="Proteomes" id="UP000596092"/>
    </source>
</evidence>
<feature type="transmembrane region" description="Helical" evidence="1">
    <location>
        <begin position="88"/>
        <end position="115"/>
    </location>
</feature>
<evidence type="ECO:0008006" key="4">
    <source>
        <dbReference type="Google" id="ProtNLM"/>
    </source>
</evidence>
<feature type="transmembrane region" description="Helical" evidence="1">
    <location>
        <begin position="221"/>
        <end position="238"/>
    </location>
</feature>
<dbReference type="KEGG" id="dog:HP555_10145"/>
<dbReference type="EMBL" id="CP054140">
    <property type="protein sequence ID" value="QQG66197.1"/>
    <property type="molecule type" value="Genomic_DNA"/>
</dbReference>
<dbReference type="Proteomes" id="UP000596092">
    <property type="component" value="Chromosome"/>
</dbReference>
<dbReference type="AlphaFoldDB" id="A0A7T5VEC4"/>
<gene>
    <name evidence="2" type="ORF">HP555_10145</name>
</gene>
<feature type="transmembrane region" description="Helical" evidence="1">
    <location>
        <begin position="12"/>
        <end position="34"/>
    </location>
</feature>
<accession>A0A7T5VEC4</accession>
<feature type="transmembrane region" description="Helical" evidence="1">
    <location>
        <begin position="259"/>
        <end position="284"/>
    </location>
</feature>
<feature type="transmembrane region" description="Helical" evidence="1">
    <location>
        <begin position="339"/>
        <end position="360"/>
    </location>
</feature>